<evidence type="ECO:0000256" key="10">
    <source>
        <dbReference type="ARBA" id="ARBA00023136"/>
    </source>
</evidence>
<dbReference type="GO" id="GO:0005524">
    <property type="term" value="F:ATP binding"/>
    <property type="evidence" value="ECO:0007669"/>
    <property type="project" value="UniProtKB-KW"/>
</dbReference>
<keyword evidence="7" id="KW-0547">Nucleotide-binding</keyword>
<evidence type="ECO:0000256" key="6">
    <source>
        <dbReference type="ARBA" id="ARBA00022737"/>
    </source>
</evidence>
<dbReference type="PROSITE" id="PS50893">
    <property type="entry name" value="ABC_TRANSPORTER_2"/>
    <property type="match status" value="2"/>
</dbReference>
<keyword evidence="5" id="KW-0762">Sugar transport</keyword>
<dbReference type="GO" id="GO:0016887">
    <property type="term" value="F:ATP hydrolysis activity"/>
    <property type="evidence" value="ECO:0007669"/>
    <property type="project" value="InterPro"/>
</dbReference>
<evidence type="ECO:0000313" key="13">
    <source>
        <dbReference type="Proteomes" id="UP000026941"/>
    </source>
</evidence>
<evidence type="ECO:0000256" key="2">
    <source>
        <dbReference type="ARBA" id="ARBA00005417"/>
    </source>
</evidence>
<keyword evidence="4" id="KW-1003">Cell membrane</keyword>
<evidence type="ECO:0000259" key="11">
    <source>
        <dbReference type="PROSITE" id="PS50893"/>
    </source>
</evidence>
<evidence type="ECO:0000256" key="7">
    <source>
        <dbReference type="ARBA" id="ARBA00022741"/>
    </source>
</evidence>
<evidence type="ECO:0000256" key="8">
    <source>
        <dbReference type="ARBA" id="ARBA00022840"/>
    </source>
</evidence>
<reference evidence="12 13" key="1">
    <citation type="submission" date="2014-05" db="EMBL/GenBank/DDBJ databases">
        <title>Whole genome shotgun sequence of Rhizobium rhizogenes NBRC 13257.</title>
        <authorList>
            <person name="Katano-Makiyama Y."/>
            <person name="Hosoyama A."/>
            <person name="Hashimoto M."/>
            <person name="Hosoyama Y."/>
            <person name="Noguchi M."/>
            <person name="Tsuchikane K."/>
            <person name="Kimura A."/>
            <person name="Ohji S."/>
            <person name="Ichikawa N."/>
            <person name="Yamazoe A."/>
            <person name="Fujita N."/>
        </authorList>
    </citation>
    <scope>NUCLEOTIDE SEQUENCE [LARGE SCALE GENOMIC DNA]</scope>
    <source>
        <strain evidence="12 13">NBRC 13257</strain>
    </source>
</reference>
<gene>
    <name evidence="12" type="ORF">RRH01S_03_02770</name>
</gene>
<dbReference type="CDD" id="cd03216">
    <property type="entry name" value="ABC_Carb_Monos_I"/>
    <property type="match status" value="1"/>
</dbReference>
<accession>A0AA87PYH8</accession>
<evidence type="ECO:0000256" key="9">
    <source>
        <dbReference type="ARBA" id="ARBA00022967"/>
    </source>
</evidence>
<evidence type="ECO:0000256" key="1">
    <source>
        <dbReference type="ARBA" id="ARBA00004202"/>
    </source>
</evidence>
<dbReference type="Proteomes" id="UP000026941">
    <property type="component" value="Unassembled WGS sequence"/>
</dbReference>
<keyword evidence="8 12" id="KW-0067">ATP-binding</keyword>
<feature type="domain" description="ABC transporter" evidence="11">
    <location>
        <begin position="268"/>
        <end position="512"/>
    </location>
</feature>
<keyword evidence="10" id="KW-0472">Membrane</keyword>
<dbReference type="PANTHER" id="PTHR43790:SF3">
    <property type="entry name" value="D-ALLOSE IMPORT ATP-BINDING PROTEIN ALSA-RELATED"/>
    <property type="match status" value="1"/>
</dbReference>
<sequence length="514" mass="54905">MIEAAQNQGANGEVVLAARNISKSYGNVHALKGVNFDIHRGQVTTLFGENGAGKSTLMKILSGVVQPTGGEIVLDGSPIAFYSSTHARACGISIIHQELSLAPNLSVRDNIFMGREIIKGGVVDFAEEERQTRALMEELEEHIDPLTLVEDLRLGQQQIVEIARALSVNSRILIMDEPTSALSATEVEVLFKVIRDLTGRGVSIVYISHHLEEALQITNHAVVLRDGAMTAYAERKDIDLEWIVRNMVGDNFDLGSPPTGHIIGDVALTIDNLTVPGPSGAAYNAVDHMSLQVREGEIVCIYGLMGAGRTELLECVAGRLRSSGGRVLLGGRDVARLSIAGRITNGLVLVPEDRQRDGLVQTMTVGANLSLASIGAFTKGLFTSGGRERELVGESIRKVHIKTDGGEAVIGSLSGGNQQKVVIGKMLATNPQVILLDEPSRGIDIGAKAEVFKLLAERAKQGLAVIYSTSEVAECLSIAHRIIVMHRGKISAEFGPDVTKEKIMAASGEAVVAH</sequence>
<evidence type="ECO:0000256" key="4">
    <source>
        <dbReference type="ARBA" id="ARBA00022475"/>
    </source>
</evidence>
<dbReference type="Pfam" id="PF00005">
    <property type="entry name" value="ABC_tran"/>
    <property type="match status" value="2"/>
</dbReference>
<dbReference type="SUPFAM" id="SSF52540">
    <property type="entry name" value="P-loop containing nucleoside triphosphate hydrolases"/>
    <property type="match status" value="2"/>
</dbReference>
<feature type="domain" description="ABC transporter" evidence="11">
    <location>
        <begin position="16"/>
        <end position="251"/>
    </location>
</feature>
<name>A0AA87PYH8_RHIRH</name>
<dbReference type="InterPro" id="IPR003593">
    <property type="entry name" value="AAA+_ATPase"/>
</dbReference>
<dbReference type="PROSITE" id="PS00211">
    <property type="entry name" value="ABC_TRANSPORTER_1"/>
    <property type="match status" value="1"/>
</dbReference>
<keyword evidence="3" id="KW-0813">Transport</keyword>
<dbReference type="GO" id="GO:0005886">
    <property type="term" value="C:plasma membrane"/>
    <property type="evidence" value="ECO:0007669"/>
    <property type="project" value="UniProtKB-SubCell"/>
</dbReference>
<dbReference type="CDD" id="cd03215">
    <property type="entry name" value="ABC_Carb_Monos_II"/>
    <property type="match status" value="1"/>
</dbReference>
<dbReference type="PANTHER" id="PTHR43790">
    <property type="entry name" value="CARBOHYDRATE TRANSPORT ATP-BINDING PROTEIN MG119-RELATED"/>
    <property type="match status" value="1"/>
</dbReference>
<dbReference type="Gene3D" id="3.40.50.300">
    <property type="entry name" value="P-loop containing nucleotide triphosphate hydrolases"/>
    <property type="match status" value="2"/>
</dbReference>
<dbReference type="InterPro" id="IPR027417">
    <property type="entry name" value="P-loop_NTPase"/>
</dbReference>
<dbReference type="InterPro" id="IPR003439">
    <property type="entry name" value="ABC_transporter-like_ATP-bd"/>
</dbReference>
<comment type="caution">
    <text evidence="12">The sequence shown here is derived from an EMBL/GenBank/DDBJ whole genome shotgun (WGS) entry which is preliminary data.</text>
</comment>
<dbReference type="SMART" id="SM00382">
    <property type="entry name" value="AAA"/>
    <property type="match status" value="2"/>
</dbReference>
<protein>
    <submittedName>
        <fullName evidence="12">ABC transporter ATP-binding protein</fullName>
    </submittedName>
</protein>
<keyword evidence="9" id="KW-1278">Translocase</keyword>
<organism evidence="12 13">
    <name type="scientific">Rhizobium rhizogenes NBRC 13257</name>
    <dbReference type="NCBI Taxonomy" id="1220581"/>
    <lineage>
        <taxon>Bacteria</taxon>
        <taxon>Pseudomonadati</taxon>
        <taxon>Pseudomonadota</taxon>
        <taxon>Alphaproteobacteria</taxon>
        <taxon>Hyphomicrobiales</taxon>
        <taxon>Rhizobiaceae</taxon>
        <taxon>Rhizobium/Agrobacterium group</taxon>
        <taxon>Rhizobium</taxon>
    </lineage>
</organism>
<dbReference type="GeneID" id="86851164"/>
<dbReference type="AlphaFoldDB" id="A0AA87PYH8"/>
<comment type="subcellular location">
    <subcellularLocation>
        <location evidence="1">Cell membrane</location>
        <topology evidence="1">Peripheral membrane protein</topology>
    </subcellularLocation>
</comment>
<evidence type="ECO:0000256" key="5">
    <source>
        <dbReference type="ARBA" id="ARBA00022597"/>
    </source>
</evidence>
<dbReference type="InterPro" id="IPR050107">
    <property type="entry name" value="ABC_carbohydrate_import_ATPase"/>
</dbReference>
<dbReference type="FunFam" id="3.40.50.300:FF:000127">
    <property type="entry name" value="Ribose import ATP-binding protein RbsA"/>
    <property type="match status" value="1"/>
</dbReference>
<evidence type="ECO:0000256" key="3">
    <source>
        <dbReference type="ARBA" id="ARBA00022448"/>
    </source>
</evidence>
<dbReference type="RefSeq" id="WP_034522379.1">
    <property type="nucleotide sequence ID" value="NZ_BAYX01000003.1"/>
</dbReference>
<evidence type="ECO:0000313" key="12">
    <source>
        <dbReference type="EMBL" id="GAJ92208.1"/>
    </source>
</evidence>
<dbReference type="InterPro" id="IPR017871">
    <property type="entry name" value="ABC_transporter-like_CS"/>
</dbReference>
<comment type="similarity">
    <text evidence="2">Belongs to the ABC transporter superfamily.</text>
</comment>
<proteinExistence type="inferred from homology"/>
<dbReference type="EMBL" id="BAYX01000003">
    <property type="protein sequence ID" value="GAJ92208.1"/>
    <property type="molecule type" value="Genomic_DNA"/>
</dbReference>
<keyword evidence="6" id="KW-0677">Repeat</keyword>